<feature type="non-terminal residue" evidence="2">
    <location>
        <position position="1"/>
    </location>
</feature>
<name>A0A9N9AG64_9GLOM</name>
<feature type="compositionally biased region" description="Basic and acidic residues" evidence="1">
    <location>
        <begin position="35"/>
        <end position="45"/>
    </location>
</feature>
<dbReference type="AlphaFoldDB" id="A0A9N9AG64"/>
<dbReference type="EMBL" id="CAJVPZ010003373">
    <property type="protein sequence ID" value="CAG8529277.1"/>
    <property type="molecule type" value="Genomic_DNA"/>
</dbReference>
<comment type="caution">
    <text evidence="2">The sequence shown here is derived from an EMBL/GenBank/DDBJ whole genome shotgun (WGS) entry which is preliminary data.</text>
</comment>
<dbReference type="Proteomes" id="UP000789396">
    <property type="component" value="Unassembled WGS sequence"/>
</dbReference>
<evidence type="ECO:0000256" key="1">
    <source>
        <dbReference type="SAM" id="MobiDB-lite"/>
    </source>
</evidence>
<protein>
    <submittedName>
        <fullName evidence="2">14088_t:CDS:1</fullName>
    </submittedName>
</protein>
<evidence type="ECO:0000313" key="3">
    <source>
        <dbReference type="Proteomes" id="UP000789396"/>
    </source>
</evidence>
<evidence type="ECO:0000313" key="2">
    <source>
        <dbReference type="EMBL" id="CAG8529277.1"/>
    </source>
</evidence>
<accession>A0A9N9AG64</accession>
<reference evidence="2" key="1">
    <citation type="submission" date="2021-06" db="EMBL/GenBank/DDBJ databases">
        <authorList>
            <person name="Kallberg Y."/>
            <person name="Tangrot J."/>
            <person name="Rosling A."/>
        </authorList>
    </citation>
    <scope>NUCLEOTIDE SEQUENCE</scope>
    <source>
        <strain evidence="2">IN212</strain>
    </source>
</reference>
<organism evidence="2 3">
    <name type="scientific">Racocetra fulgida</name>
    <dbReference type="NCBI Taxonomy" id="60492"/>
    <lineage>
        <taxon>Eukaryota</taxon>
        <taxon>Fungi</taxon>
        <taxon>Fungi incertae sedis</taxon>
        <taxon>Mucoromycota</taxon>
        <taxon>Glomeromycotina</taxon>
        <taxon>Glomeromycetes</taxon>
        <taxon>Diversisporales</taxon>
        <taxon>Gigasporaceae</taxon>
        <taxon>Racocetra</taxon>
    </lineage>
</organism>
<gene>
    <name evidence="2" type="ORF">RFULGI_LOCUS3715</name>
</gene>
<sequence>EKRINNQILKLSSFEKGKLGKKEHNLNKNVKQSTKLKEQNIGHST</sequence>
<proteinExistence type="predicted"/>
<feature type="region of interest" description="Disordered" evidence="1">
    <location>
        <begin position="20"/>
        <end position="45"/>
    </location>
</feature>
<keyword evidence="3" id="KW-1185">Reference proteome</keyword>